<reference evidence="4" key="1">
    <citation type="submission" date="2023-07" db="EMBL/GenBank/DDBJ databases">
        <authorList>
            <person name="Stuckert A."/>
        </authorList>
    </citation>
    <scope>NUCLEOTIDE SEQUENCE</scope>
</reference>
<evidence type="ECO:0000313" key="5">
    <source>
        <dbReference type="Proteomes" id="UP001176940"/>
    </source>
</evidence>
<evidence type="ECO:0000259" key="3">
    <source>
        <dbReference type="PROSITE" id="PS51016"/>
    </source>
</evidence>
<dbReference type="InterPro" id="IPR038185">
    <property type="entry name" value="MyTH4_dom_sf"/>
</dbReference>
<comment type="caution">
    <text evidence="4">The sequence shown here is derived from an EMBL/GenBank/DDBJ whole genome shotgun (WGS) entry which is preliminary data.</text>
</comment>
<organism evidence="4 5">
    <name type="scientific">Ranitomeya imitator</name>
    <name type="common">mimic poison frog</name>
    <dbReference type="NCBI Taxonomy" id="111125"/>
    <lineage>
        <taxon>Eukaryota</taxon>
        <taxon>Metazoa</taxon>
        <taxon>Chordata</taxon>
        <taxon>Craniata</taxon>
        <taxon>Vertebrata</taxon>
        <taxon>Euteleostomi</taxon>
        <taxon>Amphibia</taxon>
        <taxon>Batrachia</taxon>
        <taxon>Anura</taxon>
        <taxon>Neobatrachia</taxon>
        <taxon>Hyloidea</taxon>
        <taxon>Dendrobatidae</taxon>
        <taxon>Dendrobatinae</taxon>
        <taxon>Ranitomeya</taxon>
    </lineage>
</organism>
<dbReference type="SUPFAM" id="SSF54236">
    <property type="entry name" value="Ubiquitin-like"/>
    <property type="match status" value="1"/>
</dbReference>
<comment type="similarity">
    <text evidence="1">Belongs to the TRAFAC class myosin-kinesin ATPase superfamily. Myosin family.</text>
</comment>
<dbReference type="Gene3D" id="3.10.20.90">
    <property type="entry name" value="Phosphatidylinositol 3-kinase Catalytic Subunit, Chain A, domain 1"/>
    <property type="match status" value="1"/>
</dbReference>
<accession>A0ABN9MPS4</accession>
<sequence length="199" mass="21927">MRNAVIGCSELNSQSQRSRGLGGEAMPGDVGAIFLQIKNNRDMLGVYELVMTWRIVMVGMKFIVKSASKSLGTITETAMPVAGSYYHCVSAVFPPTERFMKYLQNFIRGQQIAHSSVCMKQLVRTIANGARSQPSSWLELQALKGSATLEVPVKIMTGETIIIQADSATSAKEICRNIGQKLEMKDLFGFSVYISIYDQ</sequence>
<dbReference type="PROSITE" id="PS50057">
    <property type="entry name" value="FERM_3"/>
    <property type="match status" value="1"/>
</dbReference>
<dbReference type="InterPro" id="IPR000857">
    <property type="entry name" value="MyTH4_dom"/>
</dbReference>
<dbReference type="Pfam" id="PF21989">
    <property type="entry name" value="RA_2"/>
    <property type="match status" value="1"/>
</dbReference>
<evidence type="ECO:0000259" key="2">
    <source>
        <dbReference type="PROSITE" id="PS50057"/>
    </source>
</evidence>
<dbReference type="PANTHER" id="PTHR22692:SF24">
    <property type="entry name" value="MYOSIN VIIB"/>
    <property type="match status" value="1"/>
</dbReference>
<keyword evidence="5" id="KW-1185">Reference proteome</keyword>
<evidence type="ECO:0000256" key="1">
    <source>
        <dbReference type="ARBA" id="ARBA00008314"/>
    </source>
</evidence>
<dbReference type="EMBL" id="CAUEEQ010079657">
    <property type="protein sequence ID" value="CAJ0968765.1"/>
    <property type="molecule type" value="Genomic_DNA"/>
</dbReference>
<feature type="non-terminal residue" evidence="4">
    <location>
        <position position="199"/>
    </location>
</feature>
<dbReference type="Pfam" id="PF00784">
    <property type="entry name" value="MyTH4"/>
    <property type="match status" value="1"/>
</dbReference>
<feature type="domain" description="MyTH4" evidence="3">
    <location>
        <begin position="1"/>
        <end position="144"/>
    </location>
</feature>
<dbReference type="InterPro" id="IPR051567">
    <property type="entry name" value="Unconventional_Myosin_ATPase"/>
</dbReference>
<dbReference type="PROSITE" id="PS51016">
    <property type="entry name" value="MYTH4"/>
    <property type="match status" value="1"/>
</dbReference>
<dbReference type="InterPro" id="IPR000299">
    <property type="entry name" value="FERM_domain"/>
</dbReference>
<proteinExistence type="inferred from homology"/>
<dbReference type="Gene3D" id="1.25.40.530">
    <property type="entry name" value="MyTH4 domain"/>
    <property type="match status" value="1"/>
</dbReference>
<dbReference type="PANTHER" id="PTHR22692">
    <property type="entry name" value="MYOSIN VII, XV"/>
    <property type="match status" value="1"/>
</dbReference>
<protein>
    <submittedName>
        <fullName evidence="4">Uncharacterized protein</fullName>
    </submittedName>
</protein>
<dbReference type="InterPro" id="IPR029071">
    <property type="entry name" value="Ubiquitin-like_domsf"/>
</dbReference>
<evidence type="ECO:0000313" key="4">
    <source>
        <dbReference type="EMBL" id="CAJ0968765.1"/>
    </source>
</evidence>
<name>A0ABN9MPS4_9NEOB</name>
<gene>
    <name evidence="4" type="ORF">RIMI_LOCUS23408828</name>
</gene>
<dbReference type="Proteomes" id="UP001176940">
    <property type="component" value="Unassembled WGS sequence"/>
</dbReference>
<feature type="domain" description="FERM" evidence="2">
    <location>
        <begin position="149"/>
        <end position="199"/>
    </location>
</feature>